<sequence length="29" mass="3314">MNEIEREPSDLGAHVTTVLTEARSDEQER</sequence>
<feature type="region of interest" description="Disordered" evidence="1">
    <location>
        <begin position="1"/>
        <end position="29"/>
    </location>
</feature>
<dbReference type="Proteomes" id="UP000033448">
    <property type="component" value="Unassembled WGS sequence"/>
</dbReference>
<evidence type="ECO:0000313" key="3">
    <source>
        <dbReference type="Proteomes" id="UP000033448"/>
    </source>
</evidence>
<accession>A0A0F0KWP8</accession>
<dbReference type="AlphaFoldDB" id="A0A0F0KWP8"/>
<dbReference type="EMBL" id="JYIT01000072">
    <property type="protein sequence ID" value="KJL24889.1"/>
    <property type="molecule type" value="Genomic_DNA"/>
</dbReference>
<keyword evidence="3" id="KW-1185">Reference proteome</keyword>
<proteinExistence type="predicted"/>
<dbReference type="PATRIC" id="fig|582680.7.peg.1653"/>
<gene>
    <name evidence="2" type="ORF">RL72_01612</name>
</gene>
<name>A0A0F0KWP8_9MICO</name>
<organism evidence="2 3">
    <name type="scientific">Microbacterium azadirachtae</name>
    <dbReference type="NCBI Taxonomy" id="582680"/>
    <lineage>
        <taxon>Bacteria</taxon>
        <taxon>Bacillati</taxon>
        <taxon>Actinomycetota</taxon>
        <taxon>Actinomycetes</taxon>
        <taxon>Micrococcales</taxon>
        <taxon>Microbacteriaceae</taxon>
        <taxon>Microbacterium</taxon>
    </lineage>
</organism>
<protein>
    <submittedName>
        <fullName evidence="2">Uncharacterized protein</fullName>
    </submittedName>
</protein>
<comment type="caution">
    <text evidence="2">The sequence shown here is derived from an EMBL/GenBank/DDBJ whole genome shotgun (WGS) entry which is preliminary data.</text>
</comment>
<evidence type="ECO:0000313" key="2">
    <source>
        <dbReference type="EMBL" id="KJL24889.1"/>
    </source>
</evidence>
<evidence type="ECO:0000256" key="1">
    <source>
        <dbReference type="SAM" id="MobiDB-lite"/>
    </source>
</evidence>
<reference evidence="2 3" key="1">
    <citation type="submission" date="2015-02" db="EMBL/GenBank/DDBJ databases">
        <title>Draft genome sequences of ten Microbacterium spp. with emphasis on heavy metal contaminated environments.</title>
        <authorList>
            <person name="Corretto E."/>
        </authorList>
    </citation>
    <scope>NUCLEOTIDE SEQUENCE [LARGE SCALE GENOMIC DNA]</scope>
    <source>
        <strain evidence="2 3">DSM 23848</strain>
    </source>
</reference>